<dbReference type="AlphaFoldDB" id="A0A369JX86"/>
<reference evidence="3" key="1">
    <citation type="submission" date="2018-04" db="EMBL/GenBank/DDBJ databases">
        <title>Whole genome sequencing of Hypsizygus marmoreus.</title>
        <authorList>
            <person name="Choi I.-G."/>
            <person name="Min B."/>
            <person name="Kim J.-G."/>
            <person name="Kim S."/>
            <person name="Oh Y.-L."/>
            <person name="Kong W.-S."/>
            <person name="Park H."/>
            <person name="Jeong J."/>
            <person name="Song E.-S."/>
        </authorList>
    </citation>
    <scope>NUCLEOTIDE SEQUENCE [LARGE SCALE GENOMIC DNA]</scope>
    <source>
        <strain evidence="3">51987-8</strain>
    </source>
</reference>
<evidence type="ECO:0000313" key="4">
    <source>
        <dbReference type="Proteomes" id="UP000076154"/>
    </source>
</evidence>
<proteinExistence type="predicted"/>
<evidence type="ECO:0000313" key="3">
    <source>
        <dbReference type="EMBL" id="RDB26388.1"/>
    </source>
</evidence>
<feature type="compositionally biased region" description="Polar residues" evidence="1">
    <location>
        <begin position="393"/>
        <end position="404"/>
    </location>
</feature>
<keyword evidence="4" id="KW-1185">Reference proteome</keyword>
<organism evidence="3 4">
    <name type="scientific">Hypsizygus marmoreus</name>
    <name type="common">White beech mushroom</name>
    <name type="synonym">Agaricus marmoreus</name>
    <dbReference type="NCBI Taxonomy" id="39966"/>
    <lineage>
        <taxon>Eukaryota</taxon>
        <taxon>Fungi</taxon>
        <taxon>Dikarya</taxon>
        <taxon>Basidiomycota</taxon>
        <taxon>Agaricomycotina</taxon>
        <taxon>Agaricomycetes</taxon>
        <taxon>Agaricomycetidae</taxon>
        <taxon>Agaricales</taxon>
        <taxon>Tricholomatineae</taxon>
        <taxon>Lyophyllaceae</taxon>
        <taxon>Hypsizygus</taxon>
    </lineage>
</organism>
<dbReference type="Gene3D" id="1.20.1170.10">
    <property type="match status" value="1"/>
</dbReference>
<accession>A0A369JX86</accession>
<feature type="region of interest" description="Disordered" evidence="1">
    <location>
        <begin position="319"/>
        <end position="423"/>
    </location>
</feature>
<keyword evidence="2" id="KW-0472">Membrane</keyword>
<gene>
    <name evidence="3" type="ORF">Hypma_006855</name>
</gene>
<sequence length="520" mass="57206">MPRLDSPDQANILLSADPPDIDCDLLVKAACRSFELLEPWDQATSNNPAVNTIICQVQAQGDNFYNAVGMSQEAAQQAHIFCEDYATILGHIHDQNVHTEELREIISGMLTIAGRVRRIAERQADHFRTMHQGILEVTNSIPVEVSLLEAQIHRARKQAEAGQKRVNQVKVAKACSIAGAAVFGGIAIFAFPPAVVVLPVVFPIITLVAECIEMKISKRVASREKQSKDCKKAIEQLERVTSDMVQLLSSVNSFAQYWVRQETILEIVKSRLENLRESKYTGLKLDMIQRNWVEVAKSLRDYSVKMKTLLSYIPHNRASLKDHIDPDPPASISHSHASLRRQNAVKISRDNSHADSVTLKSRNLNLLIPPSPSDPSSQKPPESCLAPLRDTQRSPCSCKSNSALESMHRSSRPSSSSPKLALAPPIDPDVIGAGLDHAIIRRTARLEMSHPFHIVHGQGTGPLNGGAIGLGPGLVIVPIDLDVTTTGRGLRGWWHIDADLGRLKTQRDIISWCSGSSKES</sequence>
<evidence type="ECO:0000256" key="1">
    <source>
        <dbReference type="SAM" id="MobiDB-lite"/>
    </source>
</evidence>
<dbReference type="EMBL" id="LUEZ02000040">
    <property type="protein sequence ID" value="RDB26388.1"/>
    <property type="molecule type" value="Genomic_DNA"/>
</dbReference>
<dbReference type="OrthoDB" id="2988315at2759"/>
<feature type="compositionally biased region" description="Low complexity" evidence="1">
    <location>
        <begin position="374"/>
        <end position="383"/>
    </location>
</feature>
<feature type="compositionally biased region" description="Polar residues" evidence="1">
    <location>
        <begin position="354"/>
        <end position="364"/>
    </location>
</feature>
<dbReference type="Proteomes" id="UP000076154">
    <property type="component" value="Unassembled WGS sequence"/>
</dbReference>
<protein>
    <submittedName>
        <fullName evidence="3">Uncharacterized protein</fullName>
    </submittedName>
</protein>
<keyword evidence="2" id="KW-1133">Transmembrane helix</keyword>
<keyword evidence="2" id="KW-0812">Transmembrane</keyword>
<feature type="transmembrane region" description="Helical" evidence="2">
    <location>
        <begin position="171"/>
        <end position="191"/>
    </location>
</feature>
<name>A0A369JX86_HYPMA</name>
<evidence type="ECO:0000256" key="2">
    <source>
        <dbReference type="SAM" id="Phobius"/>
    </source>
</evidence>
<dbReference type="InParanoid" id="A0A369JX86"/>
<comment type="caution">
    <text evidence="3">The sequence shown here is derived from an EMBL/GenBank/DDBJ whole genome shotgun (WGS) entry which is preliminary data.</text>
</comment>